<keyword evidence="8" id="KW-1185">Reference proteome</keyword>
<evidence type="ECO:0000256" key="5">
    <source>
        <dbReference type="SAM" id="Phobius"/>
    </source>
</evidence>
<feature type="transmembrane region" description="Helical" evidence="5">
    <location>
        <begin position="51"/>
        <end position="69"/>
    </location>
</feature>
<gene>
    <name evidence="7" type="ORF">DUE52_05515</name>
</gene>
<name>A0A368JUY7_9BACT</name>
<accession>A0A368JUY7</accession>
<dbReference type="Gene3D" id="2.40.50.140">
    <property type="entry name" value="Nucleic acid-binding proteins"/>
    <property type="match status" value="1"/>
</dbReference>
<dbReference type="InterPro" id="IPR012340">
    <property type="entry name" value="NA-bd_OB-fold"/>
</dbReference>
<dbReference type="Pfam" id="PF01957">
    <property type="entry name" value="NfeD"/>
    <property type="match status" value="1"/>
</dbReference>
<dbReference type="PANTHER" id="PTHR33507">
    <property type="entry name" value="INNER MEMBRANE PROTEIN YBBJ"/>
    <property type="match status" value="1"/>
</dbReference>
<dbReference type="Proteomes" id="UP000253383">
    <property type="component" value="Unassembled WGS sequence"/>
</dbReference>
<dbReference type="AlphaFoldDB" id="A0A368JUY7"/>
<dbReference type="EMBL" id="QOWE01000004">
    <property type="protein sequence ID" value="RCR70413.1"/>
    <property type="molecule type" value="Genomic_DNA"/>
</dbReference>
<evidence type="ECO:0000259" key="6">
    <source>
        <dbReference type="Pfam" id="PF01957"/>
    </source>
</evidence>
<dbReference type="PANTHER" id="PTHR33507:SF3">
    <property type="entry name" value="INNER MEMBRANE PROTEIN YBBJ"/>
    <property type="match status" value="1"/>
</dbReference>
<sequence>MDFITWPQLWVVLGILFLIAELLSVSFVFAFLSVGAFVTALVTWLGVTPEVSAQLFAFAAITLLTLVTGRKPLRRWFESRTRKQEYVESVGDKATVVETIPASGEGRIFYRGTEWTAVSENDESIMAGRPVVIKKMEGSRVIVGHSDAIFIHGTD</sequence>
<dbReference type="InterPro" id="IPR002810">
    <property type="entry name" value="NfeD-like_C"/>
</dbReference>
<comment type="caution">
    <text evidence="7">The sequence shown here is derived from an EMBL/GenBank/DDBJ whole genome shotgun (WGS) entry which is preliminary data.</text>
</comment>
<dbReference type="InterPro" id="IPR052165">
    <property type="entry name" value="Membrane_assoc_protease"/>
</dbReference>
<evidence type="ECO:0000256" key="3">
    <source>
        <dbReference type="ARBA" id="ARBA00022989"/>
    </source>
</evidence>
<protein>
    <submittedName>
        <fullName evidence="7">NfeD family protein</fullName>
    </submittedName>
</protein>
<evidence type="ECO:0000256" key="2">
    <source>
        <dbReference type="ARBA" id="ARBA00022692"/>
    </source>
</evidence>
<organism evidence="7 8">
    <name type="scientific">Larkinella punicea</name>
    <dbReference type="NCBI Taxonomy" id="2315727"/>
    <lineage>
        <taxon>Bacteria</taxon>
        <taxon>Pseudomonadati</taxon>
        <taxon>Bacteroidota</taxon>
        <taxon>Cytophagia</taxon>
        <taxon>Cytophagales</taxon>
        <taxon>Spirosomataceae</taxon>
        <taxon>Larkinella</taxon>
    </lineage>
</organism>
<dbReference type="GO" id="GO:0005886">
    <property type="term" value="C:plasma membrane"/>
    <property type="evidence" value="ECO:0007669"/>
    <property type="project" value="TreeGrafter"/>
</dbReference>
<keyword evidence="3 5" id="KW-1133">Transmembrane helix</keyword>
<proteinExistence type="predicted"/>
<evidence type="ECO:0000256" key="1">
    <source>
        <dbReference type="ARBA" id="ARBA00004141"/>
    </source>
</evidence>
<dbReference type="RefSeq" id="WP_114404983.1">
    <property type="nucleotide sequence ID" value="NZ_QOWE01000004.1"/>
</dbReference>
<reference evidence="7 8" key="1">
    <citation type="submission" date="2018-07" db="EMBL/GenBank/DDBJ databases">
        <title>Genome analysis of Larkinella rosea.</title>
        <authorList>
            <person name="Zhou Z."/>
            <person name="Wang G."/>
        </authorList>
    </citation>
    <scope>NUCLEOTIDE SEQUENCE [LARGE SCALE GENOMIC DNA]</scope>
    <source>
        <strain evidence="8">zzj9</strain>
    </source>
</reference>
<feature type="transmembrane region" description="Helical" evidence="5">
    <location>
        <begin position="12"/>
        <end position="45"/>
    </location>
</feature>
<comment type="subcellular location">
    <subcellularLocation>
        <location evidence="1">Membrane</location>
        <topology evidence="1">Multi-pass membrane protein</topology>
    </subcellularLocation>
</comment>
<keyword evidence="4 5" id="KW-0472">Membrane</keyword>
<keyword evidence="2 5" id="KW-0812">Transmembrane</keyword>
<dbReference type="SUPFAM" id="SSF141322">
    <property type="entry name" value="NfeD domain-like"/>
    <property type="match status" value="1"/>
</dbReference>
<evidence type="ECO:0000256" key="4">
    <source>
        <dbReference type="ARBA" id="ARBA00023136"/>
    </source>
</evidence>
<evidence type="ECO:0000313" key="8">
    <source>
        <dbReference type="Proteomes" id="UP000253383"/>
    </source>
</evidence>
<feature type="domain" description="NfeD-like C-terminal" evidence="6">
    <location>
        <begin position="90"/>
        <end position="143"/>
    </location>
</feature>
<dbReference type="OrthoDB" id="962644at2"/>
<evidence type="ECO:0000313" key="7">
    <source>
        <dbReference type="EMBL" id="RCR70413.1"/>
    </source>
</evidence>